<gene>
    <name evidence="1" type="ORF">GNF81_17185</name>
</gene>
<dbReference type="AlphaFoldDB" id="A0AAW9IW45"/>
<organism evidence="1 2">
    <name type="scientific">Clostridium perfringens</name>
    <dbReference type="NCBI Taxonomy" id="1502"/>
    <lineage>
        <taxon>Bacteria</taxon>
        <taxon>Bacillati</taxon>
        <taxon>Bacillota</taxon>
        <taxon>Clostridia</taxon>
        <taxon>Eubacteriales</taxon>
        <taxon>Clostridiaceae</taxon>
        <taxon>Clostridium</taxon>
    </lineage>
</organism>
<accession>A0AAW9IW45</accession>
<feature type="non-terminal residue" evidence="1">
    <location>
        <position position="1"/>
    </location>
</feature>
<evidence type="ECO:0000313" key="1">
    <source>
        <dbReference type="EMBL" id="MDZ5034438.1"/>
    </source>
</evidence>
<name>A0AAW9IW45_CLOPF</name>
<dbReference type="Proteomes" id="UP001289066">
    <property type="component" value="Unassembled WGS sequence"/>
</dbReference>
<protein>
    <recommendedName>
        <fullName evidence="3">RelA/SpoT domain-containing protein</fullName>
    </recommendedName>
</protein>
<dbReference type="EMBL" id="WNVG01000546">
    <property type="protein sequence ID" value="MDZ5034438.1"/>
    <property type="molecule type" value="Genomic_DNA"/>
</dbReference>
<comment type="caution">
    <text evidence="1">The sequence shown here is derived from an EMBL/GenBank/DDBJ whole genome shotgun (WGS) entry which is preliminary data.</text>
</comment>
<dbReference type="InterPro" id="IPR043519">
    <property type="entry name" value="NT_sf"/>
</dbReference>
<dbReference type="SUPFAM" id="SSF81301">
    <property type="entry name" value="Nucleotidyltransferase"/>
    <property type="match status" value="1"/>
</dbReference>
<reference evidence="1" key="1">
    <citation type="submission" date="2019-11" db="EMBL/GenBank/DDBJ databases">
        <title>Characterization of Clostridium perfringens isolates from swine manure treated agricultural soils.</title>
        <authorList>
            <person name="Wushke S.T."/>
        </authorList>
    </citation>
    <scope>NUCLEOTIDE SEQUENCE</scope>
    <source>
        <strain evidence="1">X15</strain>
    </source>
</reference>
<sequence>LKKHFNIKGLKGYFYNDDNANIRLELESKQPQKQKNGFGIYRIDGLYQHNNRSIKFELQIKSLVNIFWGEIEHKVIYKNNNYMLGDEFIKNIMLSIKENLYMIDRQLLAVDNQFNKVNSINPEARKEQLEKLLSKIIYDIYSRKMKNDIGFIIDFRESCDTIMKYIF</sequence>
<evidence type="ECO:0000313" key="2">
    <source>
        <dbReference type="Proteomes" id="UP001289066"/>
    </source>
</evidence>
<evidence type="ECO:0008006" key="3">
    <source>
        <dbReference type="Google" id="ProtNLM"/>
    </source>
</evidence>
<proteinExistence type="predicted"/>